<dbReference type="InterPro" id="IPR040256">
    <property type="entry name" value="At4g02000-like"/>
</dbReference>
<dbReference type="Pfam" id="PF14111">
    <property type="entry name" value="DUF4283"/>
    <property type="match status" value="1"/>
</dbReference>
<dbReference type="EMBL" id="UZAU01000737">
    <property type="status" value="NOT_ANNOTATED_CDS"/>
    <property type="molecule type" value="Genomic_DNA"/>
</dbReference>
<evidence type="ECO:0000313" key="4">
    <source>
        <dbReference type="Proteomes" id="UP000596661"/>
    </source>
</evidence>
<evidence type="ECO:0000259" key="2">
    <source>
        <dbReference type="Pfam" id="PF14111"/>
    </source>
</evidence>
<dbReference type="InterPro" id="IPR005135">
    <property type="entry name" value="Endo/exonuclease/phosphatase"/>
</dbReference>
<protein>
    <recommendedName>
        <fullName evidence="5">DUF4283 domain-containing protein</fullName>
    </recommendedName>
</protein>
<dbReference type="PANTHER" id="PTHR31286">
    <property type="entry name" value="GLYCINE-RICH CELL WALL STRUCTURAL PROTEIN 1.8-LIKE"/>
    <property type="match status" value="1"/>
</dbReference>
<feature type="domain" description="Endonuclease/exonuclease/phosphatase" evidence="1">
    <location>
        <begin position="218"/>
        <end position="419"/>
    </location>
</feature>
<organism evidence="3 4">
    <name type="scientific">Cannabis sativa</name>
    <name type="common">Hemp</name>
    <name type="synonym">Marijuana</name>
    <dbReference type="NCBI Taxonomy" id="3483"/>
    <lineage>
        <taxon>Eukaryota</taxon>
        <taxon>Viridiplantae</taxon>
        <taxon>Streptophyta</taxon>
        <taxon>Embryophyta</taxon>
        <taxon>Tracheophyta</taxon>
        <taxon>Spermatophyta</taxon>
        <taxon>Magnoliopsida</taxon>
        <taxon>eudicotyledons</taxon>
        <taxon>Gunneridae</taxon>
        <taxon>Pentapetalae</taxon>
        <taxon>rosids</taxon>
        <taxon>fabids</taxon>
        <taxon>Rosales</taxon>
        <taxon>Cannabaceae</taxon>
        <taxon>Cannabis</taxon>
    </lineage>
</organism>
<keyword evidence="4" id="KW-1185">Reference proteome</keyword>
<reference evidence="3" key="2">
    <citation type="submission" date="2021-03" db="UniProtKB">
        <authorList>
            <consortium name="EnsemblPlants"/>
        </authorList>
    </citation>
    <scope>IDENTIFICATION</scope>
</reference>
<proteinExistence type="predicted"/>
<dbReference type="EnsemblPlants" id="evm.model.09.1066">
    <property type="protein sequence ID" value="cds.evm.model.09.1066"/>
    <property type="gene ID" value="evm.TU.09.1066"/>
</dbReference>
<dbReference type="GO" id="GO:0003824">
    <property type="term" value="F:catalytic activity"/>
    <property type="evidence" value="ECO:0007669"/>
    <property type="project" value="InterPro"/>
</dbReference>
<dbReference type="SUPFAM" id="SSF56219">
    <property type="entry name" value="DNase I-like"/>
    <property type="match status" value="1"/>
</dbReference>
<dbReference type="Pfam" id="PF03372">
    <property type="entry name" value="Exo_endo_phos"/>
    <property type="match status" value="1"/>
</dbReference>
<dbReference type="InterPro" id="IPR036691">
    <property type="entry name" value="Endo/exonu/phosph_ase_sf"/>
</dbReference>
<name>A0A803QD94_CANSA</name>
<dbReference type="Gene3D" id="3.60.10.10">
    <property type="entry name" value="Endonuclease/exonuclease/phosphatase"/>
    <property type="match status" value="1"/>
</dbReference>
<sequence>MNTLPDNHSIQLTEEEALIHDFDHVSIHPKPQAHSFCLVVKILNPKTIKADWIHKAMKDAWIVRCPFSIFEYHSGMFLVRFGCEGDCRRVMEGQPWYFDHSLMIFAIPDDFDTILPNQLRFIPLWVQVHLIPFGSHSYSFAQFVADTIGDLIEVHLASLYDAITPFMCVRVLLDTTKPLHRGMNVHFRKLSITKWLKLLYEGIQNYCYHCGSSRVFHNFSLLCKQHQPQIFFLMETKLVAHSTFVSKAKMYFANVLEVPRNGLGGSLILFWKDDVHVNILSYSLHHIDCNVTINNNMFHLSCYYGSPYITDKNNSLTLLSCLFDVAPLAPWIIVGDFNDYLGYNDRNSHCLPPPHAMHHFQNFLYKYSLSPLPFSGSRFTWKHGTSLERLDWAIVDHKWNTLFPTASLHHLPFFFGSDHRAIKVVFDGNPMIFRHDSHFCIKNHW</sequence>
<dbReference type="Gramene" id="evm.model.09.1066">
    <property type="protein sequence ID" value="cds.evm.model.09.1066"/>
    <property type="gene ID" value="evm.TU.09.1066"/>
</dbReference>
<evidence type="ECO:0000259" key="1">
    <source>
        <dbReference type="Pfam" id="PF03372"/>
    </source>
</evidence>
<dbReference type="PANTHER" id="PTHR31286:SF167">
    <property type="entry name" value="OS09G0268800 PROTEIN"/>
    <property type="match status" value="1"/>
</dbReference>
<dbReference type="InterPro" id="IPR025558">
    <property type="entry name" value="DUF4283"/>
</dbReference>
<accession>A0A803QD94</accession>
<feature type="domain" description="DUF4283" evidence="2">
    <location>
        <begin position="32"/>
        <end position="106"/>
    </location>
</feature>
<dbReference type="AlphaFoldDB" id="A0A803QD94"/>
<evidence type="ECO:0008006" key="5">
    <source>
        <dbReference type="Google" id="ProtNLM"/>
    </source>
</evidence>
<reference evidence="3" key="1">
    <citation type="submission" date="2018-11" db="EMBL/GenBank/DDBJ databases">
        <authorList>
            <person name="Grassa J C."/>
        </authorList>
    </citation>
    <scope>NUCLEOTIDE SEQUENCE [LARGE SCALE GENOMIC DNA]</scope>
</reference>
<dbReference type="Proteomes" id="UP000596661">
    <property type="component" value="Chromosome 9"/>
</dbReference>
<evidence type="ECO:0000313" key="3">
    <source>
        <dbReference type="EnsemblPlants" id="cds.evm.model.09.1066"/>
    </source>
</evidence>